<dbReference type="InterPro" id="IPR043780">
    <property type="entry name" value="DUF5722"/>
</dbReference>
<reference evidence="3 4" key="1">
    <citation type="journal article" date="2016" name="Genome Biol. Evol.">
        <title>Divergent and convergent evolution of fungal pathogenicity.</title>
        <authorList>
            <person name="Shang Y."/>
            <person name="Xiao G."/>
            <person name="Zheng P."/>
            <person name="Cen K."/>
            <person name="Zhan S."/>
            <person name="Wang C."/>
        </authorList>
    </citation>
    <scope>NUCLEOTIDE SEQUENCE [LARGE SCALE GENOMIC DNA]</scope>
    <source>
        <strain evidence="3 4">RCEF 4871</strain>
    </source>
</reference>
<sequence length="520" mass="57126">MYRYPYTAYTLLTLASLVTAVLMPSVDAVASLPYPARSNYHIKGIQPDFWPNKDEISGNNAGGVSMNLVWAHWEPRVKLGPCGAGEQEYDGRCFVVQAQVDSSIKGWTDRGLVVTAIVYGTPSWARGKRRCSPAASDTEMFCVPDNPADFGRFAGMMAQRYNGLGGHGRIADMVIDNEVNTYQWFNIGCGQGVACNTNEWLDLIAASYNAAYDRIVAEQPHAKVLTSLDHQFGRELDNPGQGVLSGMTVIEGLAARAGPRQWRVALHAYPPNLFSPAFSADDYPKVTFGNIGVLVGWLRQRFPNNSHAWVVQLTENGINSGSQSSEASQAAALCQSFRNVLGTPGIESYIYHRMQDNPAEGGLMLGLRRRDGAIKPSWATWALVDRNDISPAQLSCGFETLPYVLLTRGYNPQRGHVASSRQLPSGFHAEVSWRLLRDRQPGTVMLYECKVGGHSLLSRDPGCEGQFPWGPVGYIYDSQVPGSVPIYRCYVPQNGDHFVSPRSDCEGPYTLEALLGYAIQ</sequence>
<feature type="chain" id="PRO_5007889297" evidence="1">
    <location>
        <begin position="29"/>
        <end position="520"/>
    </location>
</feature>
<evidence type="ECO:0000313" key="4">
    <source>
        <dbReference type="Proteomes" id="UP000243498"/>
    </source>
</evidence>
<evidence type="ECO:0000256" key="1">
    <source>
        <dbReference type="SAM" id="SignalP"/>
    </source>
</evidence>
<dbReference type="SUPFAM" id="SSF51445">
    <property type="entry name" value="(Trans)glycosidases"/>
    <property type="match status" value="1"/>
</dbReference>
<dbReference type="Proteomes" id="UP000243498">
    <property type="component" value="Unassembled WGS sequence"/>
</dbReference>
<keyword evidence="4" id="KW-1185">Reference proteome</keyword>
<evidence type="ECO:0000313" key="3">
    <source>
        <dbReference type="EMBL" id="OAA51462.1"/>
    </source>
</evidence>
<evidence type="ECO:0000259" key="2">
    <source>
        <dbReference type="Pfam" id="PF18989"/>
    </source>
</evidence>
<dbReference type="Gene3D" id="3.20.20.80">
    <property type="entry name" value="Glycosidases"/>
    <property type="match status" value="1"/>
</dbReference>
<dbReference type="STRING" id="1081105.A0A167KAT8"/>
<keyword evidence="1" id="KW-0732">Signal</keyword>
<accession>A0A167KAT8</accession>
<dbReference type="AlphaFoldDB" id="A0A167KAT8"/>
<protein>
    <submittedName>
        <fullName evidence="3">Subtilisin-like serine protease</fullName>
    </submittedName>
</protein>
<dbReference type="OrthoDB" id="9971254at2759"/>
<dbReference type="OMA" id="DPGCEGQ"/>
<proteinExistence type="predicted"/>
<feature type="domain" description="DUF5722" evidence="2">
    <location>
        <begin position="37"/>
        <end position="387"/>
    </location>
</feature>
<dbReference type="InterPro" id="IPR017853">
    <property type="entry name" value="GH"/>
</dbReference>
<comment type="caution">
    <text evidence="3">The sequence shown here is derived from an EMBL/GenBank/DDBJ whole genome shotgun (WGS) entry which is preliminary data.</text>
</comment>
<organism evidence="3 4">
    <name type="scientific">Metarhizium rileyi (strain RCEF 4871)</name>
    <name type="common">Nomuraea rileyi</name>
    <dbReference type="NCBI Taxonomy" id="1649241"/>
    <lineage>
        <taxon>Eukaryota</taxon>
        <taxon>Fungi</taxon>
        <taxon>Dikarya</taxon>
        <taxon>Ascomycota</taxon>
        <taxon>Pezizomycotina</taxon>
        <taxon>Sordariomycetes</taxon>
        <taxon>Hypocreomycetidae</taxon>
        <taxon>Hypocreales</taxon>
        <taxon>Clavicipitaceae</taxon>
        <taxon>Metarhizium</taxon>
    </lineage>
</organism>
<gene>
    <name evidence="3" type="ORF">NOR_00055</name>
</gene>
<name>A0A167KAT8_METRR</name>
<dbReference type="EMBL" id="AZHC01000001">
    <property type="protein sequence ID" value="OAA51462.1"/>
    <property type="molecule type" value="Genomic_DNA"/>
</dbReference>
<feature type="signal peptide" evidence="1">
    <location>
        <begin position="1"/>
        <end position="28"/>
    </location>
</feature>
<dbReference type="Pfam" id="PF18989">
    <property type="entry name" value="DUF5722"/>
    <property type="match status" value="1"/>
</dbReference>